<dbReference type="InterPro" id="IPR022643">
    <property type="entry name" value="De-COase2_C"/>
</dbReference>
<accession>A0A8T4J405</accession>
<evidence type="ECO:0000256" key="2">
    <source>
        <dbReference type="ARBA" id="ARBA00022898"/>
    </source>
</evidence>
<keyword evidence="5" id="KW-1185">Reference proteome</keyword>
<evidence type="ECO:0000259" key="3">
    <source>
        <dbReference type="Pfam" id="PF00278"/>
    </source>
</evidence>
<name>A0A8T4J405_9ACTN</name>
<dbReference type="GO" id="GO:0008836">
    <property type="term" value="F:diaminopimelate decarboxylase activity"/>
    <property type="evidence" value="ECO:0007669"/>
    <property type="project" value="TreeGrafter"/>
</dbReference>
<dbReference type="PANTHER" id="PTHR43727">
    <property type="entry name" value="DIAMINOPIMELATE DECARBOXYLASE"/>
    <property type="match status" value="1"/>
</dbReference>
<evidence type="ECO:0000313" key="4">
    <source>
        <dbReference type="EMBL" id="MBR7678230.1"/>
    </source>
</evidence>
<dbReference type="AlphaFoldDB" id="A0A8T4J405"/>
<dbReference type="InterPro" id="IPR009006">
    <property type="entry name" value="Ala_racemase/Decarboxylase_C"/>
</dbReference>
<reference evidence="4" key="1">
    <citation type="submission" date="2021-04" db="EMBL/GenBank/DDBJ databases">
        <title>Sequencing of actinobacteria type strains.</title>
        <authorList>
            <person name="Nguyen G.-S."/>
            <person name="Wentzel A."/>
        </authorList>
    </citation>
    <scope>NUCLEOTIDE SEQUENCE</scope>
    <source>
        <strain evidence="4">DSM 42095</strain>
    </source>
</reference>
<evidence type="ECO:0000256" key="1">
    <source>
        <dbReference type="ARBA" id="ARBA00001933"/>
    </source>
</evidence>
<dbReference type="GO" id="GO:0009089">
    <property type="term" value="P:lysine biosynthetic process via diaminopimelate"/>
    <property type="evidence" value="ECO:0007669"/>
    <property type="project" value="TreeGrafter"/>
</dbReference>
<dbReference type="Proteomes" id="UP000675554">
    <property type="component" value="Unassembled WGS sequence"/>
</dbReference>
<feature type="domain" description="Orn/DAP/Arg decarboxylase 2 C-terminal" evidence="3">
    <location>
        <begin position="86"/>
        <end position="166"/>
    </location>
</feature>
<dbReference type="InterPro" id="IPR029066">
    <property type="entry name" value="PLP-binding_barrel"/>
</dbReference>
<gene>
    <name evidence="4" type="ORF">KDA82_35685</name>
</gene>
<sequence length="172" mass="18162">RGRQLLGAGHGVRGDREQRRRAEELTAAYGVALPEVNVGGGMAVDYGDPAARFDWSAYGAGLARLLADRPGLVLRVEPGRALSAYCGYYATEVLDVKASHGEEFAVLRGGTHHLRTPAAKGHDQPCAVVPVDAWPHPWPRGALAGERAGLVGQLCTPKDVLARAARASTSFG</sequence>
<dbReference type="EMBL" id="JAGSMN010001286">
    <property type="protein sequence ID" value="MBR7678230.1"/>
    <property type="molecule type" value="Genomic_DNA"/>
</dbReference>
<comment type="cofactor">
    <cofactor evidence="1">
        <name>pyridoxal 5'-phosphate</name>
        <dbReference type="ChEBI" id="CHEBI:597326"/>
    </cofactor>
</comment>
<organism evidence="4 5">
    <name type="scientific">Streptomyces daliensis</name>
    <dbReference type="NCBI Taxonomy" id="299421"/>
    <lineage>
        <taxon>Bacteria</taxon>
        <taxon>Bacillati</taxon>
        <taxon>Actinomycetota</taxon>
        <taxon>Actinomycetes</taxon>
        <taxon>Kitasatosporales</taxon>
        <taxon>Streptomycetaceae</taxon>
        <taxon>Streptomyces</taxon>
    </lineage>
</organism>
<dbReference type="SUPFAM" id="SSF50621">
    <property type="entry name" value="Alanine racemase C-terminal domain-like"/>
    <property type="match status" value="1"/>
</dbReference>
<dbReference type="Pfam" id="PF00278">
    <property type="entry name" value="Orn_DAP_Arg_deC"/>
    <property type="match status" value="1"/>
</dbReference>
<evidence type="ECO:0000313" key="5">
    <source>
        <dbReference type="Proteomes" id="UP000675554"/>
    </source>
</evidence>
<dbReference type="Gene3D" id="3.20.20.10">
    <property type="entry name" value="Alanine racemase"/>
    <property type="match status" value="1"/>
</dbReference>
<dbReference type="Gene3D" id="2.40.37.10">
    <property type="entry name" value="Lyase, Ornithine Decarboxylase, Chain A, domain 1"/>
    <property type="match status" value="1"/>
</dbReference>
<dbReference type="PANTHER" id="PTHR43727:SF2">
    <property type="entry name" value="GROUP IV DECARBOXYLASE"/>
    <property type="match status" value="1"/>
</dbReference>
<keyword evidence="2" id="KW-0663">Pyridoxal phosphate</keyword>
<feature type="non-terminal residue" evidence="4">
    <location>
        <position position="1"/>
    </location>
</feature>
<protein>
    <recommendedName>
        <fullName evidence="3">Orn/DAP/Arg decarboxylase 2 C-terminal domain-containing protein</fullName>
    </recommendedName>
</protein>
<feature type="non-terminal residue" evidence="4">
    <location>
        <position position="172"/>
    </location>
</feature>
<proteinExistence type="predicted"/>
<comment type="caution">
    <text evidence="4">The sequence shown here is derived from an EMBL/GenBank/DDBJ whole genome shotgun (WGS) entry which is preliminary data.</text>
</comment>